<reference evidence="12 13" key="1">
    <citation type="submission" date="2010-08" db="EMBL/GenBank/DDBJ databases">
        <title>Complete sequence of Gallionella capsiferriformans ES-2.</title>
        <authorList>
            <consortium name="US DOE Joint Genome Institute"/>
            <person name="Lucas S."/>
            <person name="Copeland A."/>
            <person name="Lapidus A."/>
            <person name="Cheng J.-F."/>
            <person name="Bruce D."/>
            <person name="Goodwin L."/>
            <person name="Pitluck S."/>
            <person name="Chertkov O."/>
            <person name="Davenport K.W."/>
            <person name="Detter J.C."/>
            <person name="Han C."/>
            <person name="Tapia R."/>
            <person name="Land M."/>
            <person name="Hauser L."/>
            <person name="Chang Y.-J."/>
            <person name="Jeffries C."/>
            <person name="Kyrpides N."/>
            <person name="Ivanova N."/>
            <person name="Mikhailova N."/>
            <person name="Shelobolina E.S."/>
            <person name="Picardal F."/>
            <person name="Roden E."/>
            <person name="Emerson D."/>
            <person name="Woyke T."/>
        </authorList>
    </citation>
    <scope>NUCLEOTIDE SEQUENCE [LARGE SCALE GENOMIC DNA]</scope>
    <source>
        <strain evidence="12 13">ES-2</strain>
    </source>
</reference>
<dbReference type="EC" id="3.1.21.3" evidence="10"/>
<evidence type="ECO:0000256" key="4">
    <source>
        <dbReference type="ARBA" id="ARBA00022741"/>
    </source>
</evidence>
<protein>
    <recommendedName>
        <fullName evidence="10">Type I restriction enzyme endonuclease subunit</fullName>
        <shortName evidence="10">R protein</shortName>
        <ecNumber evidence="10">3.1.21.3</ecNumber>
    </recommendedName>
</protein>
<dbReference type="SMART" id="SM00487">
    <property type="entry name" value="DEXDc"/>
    <property type="match status" value="1"/>
</dbReference>
<evidence type="ECO:0000259" key="11">
    <source>
        <dbReference type="PROSITE" id="PS51192"/>
    </source>
</evidence>
<dbReference type="InterPro" id="IPR040980">
    <property type="entry name" value="SWI2_SNF2"/>
</dbReference>
<comment type="function">
    <text evidence="10">Subunit R is required for both nuclease and ATPase activities, but not for modification.</text>
</comment>
<dbReference type="GO" id="GO:0003677">
    <property type="term" value="F:DNA binding"/>
    <property type="evidence" value="ECO:0007669"/>
    <property type="project" value="UniProtKB-KW"/>
</dbReference>
<evidence type="ECO:0000256" key="9">
    <source>
        <dbReference type="ARBA" id="ARBA00023125"/>
    </source>
</evidence>
<comment type="subunit">
    <text evidence="10">The type I restriction/modification system is composed of three polypeptides R, M and S.</text>
</comment>
<keyword evidence="3" id="KW-0540">Nuclease</keyword>
<dbReference type="InterPro" id="IPR055180">
    <property type="entry name" value="HsdR_RecA-like_helicase_dom_2"/>
</dbReference>
<evidence type="ECO:0000256" key="2">
    <source>
        <dbReference type="ARBA" id="ARBA00008598"/>
    </source>
</evidence>
<dbReference type="RefSeq" id="WP_013293376.1">
    <property type="nucleotide sequence ID" value="NC_014394.1"/>
</dbReference>
<keyword evidence="7 10" id="KW-0378">Hydrolase</keyword>
<proteinExistence type="inferred from homology"/>
<feature type="domain" description="Helicase ATP-binding" evidence="11">
    <location>
        <begin position="265"/>
        <end position="431"/>
    </location>
</feature>
<dbReference type="InterPro" id="IPR014001">
    <property type="entry name" value="Helicase_ATP-bd"/>
</dbReference>
<keyword evidence="13" id="KW-1185">Reference proteome</keyword>
<evidence type="ECO:0000256" key="3">
    <source>
        <dbReference type="ARBA" id="ARBA00022722"/>
    </source>
</evidence>
<evidence type="ECO:0000313" key="12">
    <source>
        <dbReference type="EMBL" id="ADL55437.1"/>
    </source>
</evidence>
<dbReference type="Gene3D" id="1.20.58.2040">
    <property type="match status" value="1"/>
</dbReference>
<dbReference type="InterPro" id="IPR007409">
    <property type="entry name" value="Restrct_endonuc_type1_HsdR_N"/>
</dbReference>
<evidence type="ECO:0000256" key="5">
    <source>
        <dbReference type="ARBA" id="ARBA00022747"/>
    </source>
</evidence>
<evidence type="ECO:0000256" key="1">
    <source>
        <dbReference type="ARBA" id="ARBA00000851"/>
    </source>
</evidence>
<dbReference type="PROSITE" id="PS51192">
    <property type="entry name" value="HELICASE_ATP_BIND_1"/>
    <property type="match status" value="1"/>
</dbReference>
<dbReference type="CDD" id="cd22332">
    <property type="entry name" value="HsdR_N"/>
    <property type="match status" value="1"/>
</dbReference>
<dbReference type="REBASE" id="27383">
    <property type="entry name" value="GcaESORF1415P"/>
</dbReference>
<dbReference type="KEGG" id="gca:Galf_1412"/>
<dbReference type="InterPro" id="IPR027417">
    <property type="entry name" value="P-loop_NTPase"/>
</dbReference>
<dbReference type="PANTHER" id="PTHR30195:SF16">
    <property type="entry name" value="TYPE I RESTRICTION ENZYME ENDONUCLEASE SUBUNIT"/>
    <property type="match status" value="1"/>
</dbReference>
<dbReference type="GO" id="GO:0005524">
    <property type="term" value="F:ATP binding"/>
    <property type="evidence" value="ECO:0007669"/>
    <property type="project" value="UniProtKB-KW"/>
</dbReference>
<dbReference type="Pfam" id="PF12008">
    <property type="entry name" value="EcoR124_C"/>
    <property type="match status" value="1"/>
</dbReference>
<dbReference type="GO" id="GO:0009307">
    <property type="term" value="P:DNA restriction-modification system"/>
    <property type="evidence" value="ECO:0007669"/>
    <property type="project" value="UniProtKB-KW"/>
</dbReference>
<dbReference type="SUPFAM" id="SSF52540">
    <property type="entry name" value="P-loop containing nucleoside triphosphate hydrolases"/>
    <property type="match status" value="2"/>
</dbReference>
<evidence type="ECO:0000256" key="7">
    <source>
        <dbReference type="ARBA" id="ARBA00022801"/>
    </source>
</evidence>
<gene>
    <name evidence="12" type="ordered locus">Galf_1412</name>
</gene>
<dbReference type="Pfam" id="PF22679">
    <property type="entry name" value="T1R_D3-like"/>
    <property type="match status" value="1"/>
</dbReference>
<dbReference type="PANTHER" id="PTHR30195">
    <property type="entry name" value="TYPE I SITE-SPECIFIC DEOXYRIBONUCLEASE PROTEIN SUBUNIT M AND R"/>
    <property type="match status" value="1"/>
</dbReference>
<dbReference type="GO" id="GO:0009035">
    <property type="term" value="F:type I site-specific deoxyribonuclease activity"/>
    <property type="evidence" value="ECO:0007669"/>
    <property type="project" value="UniProtKB-EC"/>
</dbReference>
<keyword evidence="5 10" id="KW-0680">Restriction system</keyword>
<dbReference type="OrthoDB" id="9758243at2"/>
<keyword evidence="6" id="KW-0255">Endonuclease</keyword>
<evidence type="ECO:0000256" key="10">
    <source>
        <dbReference type="RuleBase" id="RU364115"/>
    </source>
</evidence>
<dbReference type="EMBL" id="CP002159">
    <property type="protein sequence ID" value="ADL55437.1"/>
    <property type="molecule type" value="Genomic_DNA"/>
</dbReference>
<dbReference type="STRING" id="395494.Galf_1412"/>
<dbReference type="CDD" id="cd18800">
    <property type="entry name" value="SF2_C_EcoR124I-like"/>
    <property type="match status" value="1"/>
</dbReference>
<evidence type="ECO:0000256" key="8">
    <source>
        <dbReference type="ARBA" id="ARBA00022840"/>
    </source>
</evidence>
<comment type="similarity">
    <text evidence="2 10">Belongs to the HsdR family.</text>
</comment>
<dbReference type="InterPro" id="IPR051268">
    <property type="entry name" value="Type-I_R_enzyme_R_subunit"/>
</dbReference>
<dbReference type="Gene3D" id="3.40.50.300">
    <property type="entry name" value="P-loop containing nucleotide triphosphate hydrolases"/>
    <property type="match status" value="2"/>
</dbReference>
<keyword evidence="9 10" id="KW-0238">DNA-binding</keyword>
<evidence type="ECO:0000313" key="13">
    <source>
        <dbReference type="Proteomes" id="UP000001235"/>
    </source>
</evidence>
<dbReference type="InterPro" id="IPR004473">
    <property type="entry name" value="Restrct_endonuc_typeI_HsdR"/>
</dbReference>
<accession>D9SFZ0</accession>
<dbReference type="InterPro" id="IPR022625">
    <property type="entry name" value="TypeI_RM_Rsu_C"/>
</dbReference>
<sequence length="964" mass="111335">MSTQSEYALEAALIAQLKGMEYDSVTLDDETAMLANLKQQLQIHNKDIQFTPTEFDRILNHLNTGSVFERAKILRDKFALKRDNDETAYISFLNCDDWCMNEFQVTNQVSMQGKRKNRYDVTLIINGLPLVQIELKRRGAELKVAFHQINRYQHDSYDAGFGLFQYVQLFIISNGVNTKYFSNNKQQSFKQTFYWTDKENKRLSDLLEFSAEFLKPCHIAKMMTHYMVMTEEQVIKVLRPYQFYATEALVDRVKNSNEFASRRHLSDAQSSHNAYIWHTTGSGKTLTSFKAAQIIQRMPKVHKVVFCVDRKDLDYQTAKEFNGFCKGSVDETTNTHTLVKQLNDDSTKLILTTIQKLNNAIVKEHYLSRVTHLQDKKFVFIFDECHRSQFGDTHQNIKQFFRNAQMFGFTGTPIFADNATGSIGQQKTTKDLFGECLHKYVIVDAIKDENVLRFAVEYVGKYKRVDNANEIDIDVEAIDTKELLDSPIRLGKITDYILAYHPQKTKSPDFTAMFCVSSVETLIKYYDLFKQKQVGAAKPLKIATIFSYAANEEDPNANGLTSGLIPEENPIPEGKINQRSRDKLDEFIEDYNGMFGTKYSTRDSQSYYNYYQDIAKRVRAGQVDILLVVNMFLTGFDSPRLNTLYVDKNLKFHGLVQAFSRTNRILNDKKSQGNIICFRNLKEATDEAIALFSNKDAKETVLLEPYEDYVTQFNEATEALLALTPTVASVDALPDEKAELEFVTKFRALLRLKNIITSFAEFSETDLAMAEQLFEDFKSKYLDIHDKVKKQTDPEKVSVLEEVDFELSLIHRDEINVAYILNLLVNLKNLPPEEARKRQKAILDMLAGEVQLRSKRKLIEAFIEDNLPKLKPDDNVIAEFESYWMRQRQSAFVQLCRDEQIEPAQFEKLLQNYVFANRLPRDQEIVESLSFKPKILERKSILERIGDKIQEFIHTYVEGMGGSV</sequence>
<dbReference type="AlphaFoldDB" id="D9SFZ0"/>
<keyword evidence="8 10" id="KW-0067">ATP-binding</keyword>
<dbReference type="Proteomes" id="UP000001235">
    <property type="component" value="Chromosome"/>
</dbReference>
<dbReference type="eggNOG" id="COG0610">
    <property type="taxonomic scope" value="Bacteria"/>
</dbReference>
<dbReference type="CDD" id="cd18030">
    <property type="entry name" value="DEXHc_RE_I_HsdR"/>
    <property type="match status" value="1"/>
</dbReference>
<dbReference type="Gene3D" id="3.90.1570.50">
    <property type="match status" value="1"/>
</dbReference>
<keyword evidence="4 10" id="KW-0547">Nucleotide-binding</keyword>
<evidence type="ECO:0000256" key="6">
    <source>
        <dbReference type="ARBA" id="ARBA00022759"/>
    </source>
</evidence>
<name>D9SFZ0_GALCS</name>
<dbReference type="NCBIfam" id="TIGR00348">
    <property type="entry name" value="hsdR"/>
    <property type="match status" value="1"/>
</dbReference>
<organism evidence="12 13">
    <name type="scientific">Gallionella capsiferriformans (strain ES-2)</name>
    <name type="common">Gallionella ferruginea capsiferriformans (strain ES-2)</name>
    <dbReference type="NCBI Taxonomy" id="395494"/>
    <lineage>
        <taxon>Bacteria</taxon>
        <taxon>Pseudomonadati</taxon>
        <taxon>Pseudomonadota</taxon>
        <taxon>Betaproteobacteria</taxon>
        <taxon>Nitrosomonadales</taxon>
        <taxon>Gallionellaceae</taxon>
        <taxon>Gallionella</taxon>
    </lineage>
</organism>
<comment type="catalytic activity">
    <reaction evidence="1 10">
        <text>Endonucleolytic cleavage of DNA to give random double-stranded fragments with terminal 5'-phosphates, ATP is simultaneously hydrolyzed.</text>
        <dbReference type="EC" id="3.1.21.3"/>
    </reaction>
</comment>
<dbReference type="HOGENOM" id="CLU_004848_1_0_4"/>
<dbReference type="Pfam" id="PF18766">
    <property type="entry name" value="SWI2_SNF2"/>
    <property type="match status" value="1"/>
</dbReference>
<dbReference type="Pfam" id="PF04313">
    <property type="entry name" value="HSDR_N"/>
    <property type="match status" value="1"/>
</dbReference>